<evidence type="ECO:0000313" key="1">
    <source>
        <dbReference type="EMBL" id="DAG02618.1"/>
    </source>
</evidence>
<accession>A0A8S5V799</accession>
<name>A0A8S5V799_9CAUD</name>
<proteinExistence type="predicted"/>
<protein>
    <submittedName>
        <fullName evidence="1">Uncharacterized protein</fullName>
    </submittedName>
</protein>
<organism evidence="1">
    <name type="scientific">CrAss-like virus sp. ctUXy6</name>
    <dbReference type="NCBI Taxonomy" id="2825835"/>
    <lineage>
        <taxon>Viruses</taxon>
        <taxon>Duplodnaviria</taxon>
        <taxon>Heunggongvirae</taxon>
        <taxon>Uroviricota</taxon>
        <taxon>Caudoviricetes</taxon>
        <taxon>Crassvirales</taxon>
    </lineage>
</organism>
<sequence>MVRKRAEHSHRAAFPLACWTLVCEVINSITLAESLTASLKTAEML</sequence>
<dbReference type="EMBL" id="BK016212">
    <property type="protein sequence ID" value="DAG02618.1"/>
    <property type="molecule type" value="Genomic_DNA"/>
</dbReference>
<reference evidence="1" key="1">
    <citation type="journal article" date="2021" name="Proc. Natl. Acad. Sci. U.S.A.">
        <title>A Catalog of Tens of Thousands of Viruses from Human Metagenomes Reveals Hidden Associations with Chronic Diseases.</title>
        <authorList>
            <person name="Tisza M.J."/>
            <person name="Buck C.B."/>
        </authorList>
    </citation>
    <scope>NUCLEOTIDE SEQUENCE</scope>
    <source>
        <strain evidence="1">CtUXy6</strain>
    </source>
</reference>